<evidence type="ECO:0000256" key="5">
    <source>
        <dbReference type="ARBA" id="ARBA00023295"/>
    </source>
</evidence>
<accession>A0A6J6ELC3</accession>
<gene>
    <name evidence="7" type="ORF">UFOPK1767_00030</name>
</gene>
<dbReference type="EC" id="3.2.1.52" evidence="3"/>
<evidence type="ECO:0000313" key="7">
    <source>
        <dbReference type="EMBL" id="CAB4577212.1"/>
    </source>
</evidence>
<dbReference type="PANTHER" id="PTHR30480:SF13">
    <property type="entry name" value="BETA-HEXOSAMINIDASE"/>
    <property type="match status" value="1"/>
</dbReference>
<dbReference type="GO" id="GO:0005975">
    <property type="term" value="P:carbohydrate metabolic process"/>
    <property type="evidence" value="ECO:0007669"/>
    <property type="project" value="InterPro"/>
</dbReference>
<dbReference type="EMBL" id="CAEZTZ010000001">
    <property type="protein sequence ID" value="CAB4577212.1"/>
    <property type="molecule type" value="Genomic_DNA"/>
</dbReference>
<evidence type="ECO:0000256" key="4">
    <source>
        <dbReference type="ARBA" id="ARBA00022801"/>
    </source>
</evidence>
<name>A0A6J6ELC3_9ZZZZ</name>
<protein>
    <recommendedName>
        <fullName evidence="3">beta-N-acetylhexosaminidase</fullName>
        <ecNumber evidence="3">3.2.1.52</ecNumber>
    </recommendedName>
</protein>
<dbReference type="GO" id="GO:0004563">
    <property type="term" value="F:beta-N-acetylhexosaminidase activity"/>
    <property type="evidence" value="ECO:0007669"/>
    <property type="project" value="UniProtKB-EC"/>
</dbReference>
<keyword evidence="5" id="KW-0326">Glycosidase</keyword>
<organism evidence="7">
    <name type="scientific">freshwater metagenome</name>
    <dbReference type="NCBI Taxonomy" id="449393"/>
    <lineage>
        <taxon>unclassified sequences</taxon>
        <taxon>metagenomes</taxon>
        <taxon>ecological metagenomes</taxon>
    </lineage>
</organism>
<comment type="similarity">
    <text evidence="2">Belongs to the glycosyl hydrolase 3 family.</text>
</comment>
<comment type="catalytic activity">
    <reaction evidence="1">
        <text>Hydrolysis of terminal non-reducing N-acetyl-D-hexosamine residues in N-acetyl-beta-D-hexosaminides.</text>
        <dbReference type="EC" id="3.2.1.52"/>
    </reaction>
</comment>
<dbReference type="SUPFAM" id="SSF51445">
    <property type="entry name" value="(Trans)glycosidases"/>
    <property type="match status" value="1"/>
</dbReference>
<evidence type="ECO:0000259" key="6">
    <source>
        <dbReference type="Pfam" id="PF00933"/>
    </source>
</evidence>
<sequence>MSRHIRRVTTFVAVAAIFAVSGCGLPSDNDSLNGDPAELPTPIPTASNAQIDDKLPYDAADPTTWTDRQLVAQTIFQCAPVSNIGALSQAVRKGLGGVVLLGGVAPNNFAQQITKLVERSGDHVAPLIASDEEGGAVQRLADVIYPLQSAETMGTWSESEVTRTAAKYGKAMKELGVDMALSPVADLNSPGHFIGSQSRAFSSTPSGAARSAIAWATGLESVGVAPVIKHWPGHGRATDTHYSPGIIPAYDQLQKSDLVPFDRAIAAGFTAVMVGHLESKGLTERGVPASRSPKALAILRDHIGPDGLIITDSLSMNAALVGVNHRPGEAVLASLDAGVDVALICSGPSDIVERVVTRISPDGLTRDDLIDKVKRILAWKKRFGVIE</sequence>
<dbReference type="PANTHER" id="PTHR30480">
    <property type="entry name" value="BETA-HEXOSAMINIDASE-RELATED"/>
    <property type="match status" value="1"/>
</dbReference>
<dbReference type="InterPro" id="IPR017853">
    <property type="entry name" value="GH"/>
</dbReference>
<proteinExistence type="inferred from homology"/>
<evidence type="ECO:0000256" key="3">
    <source>
        <dbReference type="ARBA" id="ARBA00012663"/>
    </source>
</evidence>
<feature type="domain" description="Glycoside hydrolase family 3 N-terminal" evidence="6">
    <location>
        <begin position="107"/>
        <end position="377"/>
    </location>
</feature>
<evidence type="ECO:0000256" key="1">
    <source>
        <dbReference type="ARBA" id="ARBA00001231"/>
    </source>
</evidence>
<dbReference type="Pfam" id="PF00933">
    <property type="entry name" value="Glyco_hydro_3"/>
    <property type="match status" value="1"/>
</dbReference>
<evidence type="ECO:0000256" key="2">
    <source>
        <dbReference type="ARBA" id="ARBA00005336"/>
    </source>
</evidence>
<dbReference type="InterPro" id="IPR036962">
    <property type="entry name" value="Glyco_hydro_3_N_sf"/>
</dbReference>
<reference evidence="7" key="1">
    <citation type="submission" date="2020-05" db="EMBL/GenBank/DDBJ databases">
        <authorList>
            <person name="Chiriac C."/>
            <person name="Salcher M."/>
            <person name="Ghai R."/>
            <person name="Kavagutti S V."/>
        </authorList>
    </citation>
    <scope>NUCLEOTIDE SEQUENCE</scope>
</reference>
<dbReference type="InterPro" id="IPR050226">
    <property type="entry name" value="NagZ_Beta-hexosaminidase"/>
</dbReference>
<keyword evidence="4" id="KW-0378">Hydrolase</keyword>
<dbReference type="AlphaFoldDB" id="A0A6J6ELC3"/>
<dbReference type="PROSITE" id="PS51257">
    <property type="entry name" value="PROKAR_LIPOPROTEIN"/>
    <property type="match status" value="1"/>
</dbReference>
<dbReference type="InterPro" id="IPR001764">
    <property type="entry name" value="Glyco_hydro_3_N"/>
</dbReference>
<dbReference type="GO" id="GO:0009254">
    <property type="term" value="P:peptidoglycan turnover"/>
    <property type="evidence" value="ECO:0007669"/>
    <property type="project" value="TreeGrafter"/>
</dbReference>
<dbReference type="Gene3D" id="3.20.20.300">
    <property type="entry name" value="Glycoside hydrolase, family 3, N-terminal domain"/>
    <property type="match status" value="1"/>
</dbReference>